<evidence type="ECO:0000256" key="1">
    <source>
        <dbReference type="ARBA" id="ARBA00022801"/>
    </source>
</evidence>
<name>A0A5C3LSM2_9AGAR</name>
<organism evidence="5 6">
    <name type="scientific">Crucibulum laeve</name>
    <dbReference type="NCBI Taxonomy" id="68775"/>
    <lineage>
        <taxon>Eukaryota</taxon>
        <taxon>Fungi</taxon>
        <taxon>Dikarya</taxon>
        <taxon>Basidiomycota</taxon>
        <taxon>Agaricomycotina</taxon>
        <taxon>Agaricomycetes</taxon>
        <taxon>Agaricomycetidae</taxon>
        <taxon>Agaricales</taxon>
        <taxon>Agaricineae</taxon>
        <taxon>Nidulariaceae</taxon>
        <taxon>Crucibulum</taxon>
    </lineage>
</organism>
<evidence type="ECO:0000313" key="6">
    <source>
        <dbReference type="Proteomes" id="UP000308652"/>
    </source>
</evidence>
<dbReference type="STRING" id="68775.A0A5C3LSM2"/>
<evidence type="ECO:0000256" key="2">
    <source>
        <dbReference type="ARBA" id="ARBA00038334"/>
    </source>
</evidence>
<feature type="signal peptide" evidence="3">
    <location>
        <begin position="1"/>
        <end position="19"/>
    </location>
</feature>
<dbReference type="Pfam" id="PF00561">
    <property type="entry name" value="Abhydrolase_1"/>
    <property type="match status" value="1"/>
</dbReference>
<keyword evidence="3" id="KW-0732">Signal</keyword>
<keyword evidence="6" id="KW-1185">Reference proteome</keyword>
<protein>
    <submittedName>
        <fullName evidence="5">Alpha/Beta hydrolase protein</fullName>
    </submittedName>
</protein>
<dbReference type="Proteomes" id="UP000308652">
    <property type="component" value="Unassembled WGS sequence"/>
</dbReference>
<dbReference type="SUPFAM" id="SSF53474">
    <property type="entry name" value="alpha/beta-Hydrolases"/>
    <property type="match status" value="1"/>
</dbReference>
<dbReference type="PANTHER" id="PTHR43329">
    <property type="entry name" value="EPOXIDE HYDROLASE"/>
    <property type="match status" value="1"/>
</dbReference>
<accession>A0A5C3LSM2</accession>
<comment type="similarity">
    <text evidence="2">Belongs to the AB hydrolase superfamily. Epoxide hydrolase family.</text>
</comment>
<gene>
    <name evidence="5" type="ORF">BDQ12DRAFT_706767</name>
</gene>
<evidence type="ECO:0000259" key="4">
    <source>
        <dbReference type="Pfam" id="PF00561"/>
    </source>
</evidence>
<reference evidence="5 6" key="1">
    <citation type="journal article" date="2019" name="Nat. Ecol. Evol.">
        <title>Megaphylogeny resolves global patterns of mushroom evolution.</title>
        <authorList>
            <person name="Varga T."/>
            <person name="Krizsan K."/>
            <person name="Foldi C."/>
            <person name="Dima B."/>
            <person name="Sanchez-Garcia M."/>
            <person name="Sanchez-Ramirez S."/>
            <person name="Szollosi G.J."/>
            <person name="Szarkandi J.G."/>
            <person name="Papp V."/>
            <person name="Albert L."/>
            <person name="Andreopoulos W."/>
            <person name="Angelini C."/>
            <person name="Antonin V."/>
            <person name="Barry K.W."/>
            <person name="Bougher N.L."/>
            <person name="Buchanan P."/>
            <person name="Buyck B."/>
            <person name="Bense V."/>
            <person name="Catcheside P."/>
            <person name="Chovatia M."/>
            <person name="Cooper J."/>
            <person name="Damon W."/>
            <person name="Desjardin D."/>
            <person name="Finy P."/>
            <person name="Geml J."/>
            <person name="Haridas S."/>
            <person name="Hughes K."/>
            <person name="Justo A."/>
            <person name="Karasinski D."/>
            <person name="Kautmanova I."/>
            <person name="Kiss B."/>
            <person name="Kocsube S."/>
            <person name="Kotiranta H."/>
            <person name="LaButti K.M."/>
            <person name="Lechner B.E."/>
            <person name="Liimatainen K."/>
            <person name="Lipzen A."/>
            <person name="Lukacs Z."/>
            <person name="Mihaltcheva S."/>
            <person name="Morgado L.N."/>
            <person name="Niskanen T."/>
            <person name="Noordeloos M.E."/>
            <person name="Ohm R.A."/>
            <person name="Ortiz-Santana B."/>
            <person name="Ovrebo C."/>
            <person name="Racz N."/>
            <person name="Riley R."/>
            <person name="Savchenko A."/>
            <person name="Shiryaev A."/>
            <person name="Soop K."/>
            <person name="Spirin V."/>
            <person name="Szebenyi C."/>
            <person name="Tomsovsky M."/>
            <person name="Tulloss R.E."/>
            <person name="Uehling J."/>
            <person name="Grigoriev I.V."/>
            <person name="Vagvolgyi C."/>
            <person name="Papp T."/>
            <person name="Martin F.M."/>
            <person name="Miettinen O."/>
            <person name="Hibbett D.S."/>
            <person name="Nagy L.G."/>
        </authorList>
    </citation>
    <scope>NUCLEOTIDE SEQUENCE [LARGE SCALE GENOMIC DNA]</scope>
    <source>
        <strain evidence="5 6">CBS 166.37</strain>
    </source>
</reference>
<evidence type="ECO:0000256" key="3">
    <source>
        <dbReference type="SAM" id="SignalP"/>
    </source>
</evidence>
<dbReference type="EMBL" id="ML213625">
    <property type="protein sequence ID" value="TFK35066.1"/>
    <property type="molecule type" value="Genomic_DNA"/>
</dbReference>
<dbReference type="PRINTS" id="PR00412">
    <property type="entry name" value="EPOXHYDRLASE"/>
</dbReference>
<evidence type="ECO:0000313" key="5">
    <source>
        <dbReference type="EMBL" id="TFK35066.1"/>
    </source>
</evidence>
<proteinExistence type="inferred from homology"/>
<feature type="domain" description="AB hydrolase-1" evidence="4">
    <location>
        <begin position="63"/>
        <end position="163"/>
    </location>
</feature>
<dbReference type="Gene3D" id="3.40.50.1820">
    <property type="entry name" value="alpha/beta hydrolase"/>
    <property type="match status" value="1"/>
</dbReference>
<dbReference type="GO" id="GO:0016787">
    <property type="term" value="F:hydrolase activity"/>
    <property type="evidence" value="ECO:0007669"/>
    <property type="project" value="UniProtKB-KW"/>
</dbReference>
<sequence length="381" mass="43146">MILLRCFLLVTFSLGFVTANPTFKPSTFPKKTTICTAIKRSPIEEKVNITLGYVELNPRAPTTLLMVHGWPSLWSTWSYQIQEFQDDYHLIVPDLRGFAESTHPGDVRASGTMADMVGDLVCILKSANVQSAICMGHDWGSQICFEAARMRPDIFTAVIGAVIPYMPAAGPFVPIKDLTTLLPALTYQIYFDSRTEDAVLELDNDVRRTIRATLRTVDSPPPDEFLKSNTSYLSAWSTIPEARCPIYLTGCQTDDIQIPPVPFFTPEEEDYFVEQFSLQGFKNTLQFYTTENRHQSWEIDHRQGNFTISQPVLAIYPSEDPVANWELVAKLLKSSEFTPQLTTEVTKGAHWVHLEHSNIFNMLVRAWLSKKSLLNPSRDEL</sequence>
<dbReference type="OrthoDB" id="408373at2759"/>
<dbReference type="AlphaFoldDB" id="A0A5C3LSM2"/>
<dbReference type="InterPro" id="IPR000639">
    <property type="entry name" value="Epox_hydrolase-like"/>
</dbReference>
<keyword evidence="1 5" id="KW-0378">Hydrolase</keyword>
<dbReference type="InterPro" id="IPR029058">
    <property type="entry name" value="AB_hydrolase_fold"/>
</dbReference>
<dbReference type="InterPro" id="IPR000073">
    <property type="entry name" value="AB_hydrolase_1"/>
</dbReference>
<feature type="chain" id="PRO_5022815528" evidence="3">
    <location>
        <begin position="20"/>
        <end position="381"/>
    </location>
</feature>